<sequence>MKTVILLLCMTLFSLSGICQRNTINIIGIHQLVSESISENKLQAKAKNQQALNTANEQANLTQLARLKAVYRTIQQRYNTLGTAIDAAQIGFYGSPMVSRIISNERQIVEMAERNPALAAIGYPAAIQFAVKARSLLTYVAGLTLSIGDINQMKPSDRKLLFDFVLSELSTIQDLSGNMLGMMQNAGLSNLIRGANPFQNFIDADKDIAAEIIRNAKYIRK</sequence>
<dbReference type="EMBL" id="QWDC01000003">
    <property type="protein sequence ID" value="RFZ91082.1"/>
    <property type="molecule type" value="Genomic_DNA"/>
</dbReference>
<dbReference type="Proteomes" id="UP000264217">
    <property type="component" value="Unassembled WGS sequence"/>
</dbReference>
<keyword evidence="3" id="KW-1185">Reference proteome</keyword>
<feature type="signal peptide" evidence="1">
    <location>
        <begin position="1"/>
        <end position="21"/>
    </location>
</feature>
<evidence type="ECO:0008006" key="4">
    <source>
        <dbReference type="Google" id="ProtNLM"/>
    </source>
</evidence>
<feature type="chain" id="PRO_5017052519" description="Plasmid transfer protein" evidence="1">
    <location>
        <begin position="22"/>
        <end position="221"/>
    </location>
</feature>
<dbReference type="RefSeq" id="WP_117393284.1">
    <property type="nucleotide sequence ID" value="NZ_QWDC01000003.1"/>
</dbReference>
<accession>A0A372NQ82</accession>
<gene>
    <name evidence="2" type="ORF">D0C36_19255</name>
</gene>
<evidence type="ECO:0000313" key="2">
    <source>
        <dbReference type="EMBL" id="RFZ91082.1"/>
    </source>
</evidence>
<evidence type="ECO:0000313" key="3">
    <source>
        <dbReference type="Proteomes" id="UP000264217"/>
    </source>
</evidence>
<name>A0A372NQ82_9SPHI</name>
<protein>
    <recommendedName>
        <fullName evidence="4">Plasmid transfer protein</fullName>
    </recommendedName>
</protein>
<comment type="caution">
    <text evidence="2">The sequence shown here is derived from an EMBL/GenBank/DDBJ whole genome shotgun (WGS) entry which is preliminary data.</text>
</comment>
<reference evidence="2 3" key="1">
    <citation type="submission" date="2018-08" db="EMBL/GenBank/DDBJ databases">
        <title>Mucilaginibacter sp. MYSH2.</title>
        <authorList>
            <person name="Seo T."/>
        </authorList>
    </citation>
    <scope>NUCLEOTIDE SEQUENCE [LARGE SCALE GENOMIC DNA]</scope>
    <source>
        <strain evidence="2 3">MYSH2</strain>
    </source>
</reference>
<dbReference type="OrthoDB" id="822368at2"/>
<proteinExistence type="predicted"/>
<keyword evidence="1" id="KW-0732">Signal</keyword>
<organism evidence="2 3">
    <name type="scientific">Mucilaginibacter conchicola</name>
    <dbReference type="NCBI Taxonomy" id="2303333"/>
    <lineage>
        <taxon>Bacteria</taxon>
        <taxon>Pseudomonadati</taxon>
        <taxon>Bacteroidota</taxon>
        <taxon>Sphingobacteriia</taxon>
        <taxon>Sphingobacteriales</taxon>
        <taxon>Sphingobacteriaceae</taxon>
        <taxon>Mucilaginibacter</taxon>
    </lineage>
</organism>
<dbReference type="AlphaFoldDB" id="A0A372NQ82"/>
<evidence type="ECO:0000256" key="1">
    <source>
        <dbReference type="SAM" id="SignalP"/>
    </source>
</evidence>